<evidence type="ECO:0000313" key="2">
    <source>
        <dbReference type="Proteomes" id="UP001374584"/>
    </source>
</evidence>
<reference evidence="1 2" key="1">
    <citation type="submission" date="2024-01" db="EMBL/GenBank/DDBJ databases">
        <title>The genomes of 5 underutilized Papilionoideae crops provide insights into root nodulation and disease resistanc.</title>
        <authorList>
            <person name="Jiang F."/>
        </authorList>
    </citation>
    <scope>NUCLEOTIDE SEQUENCE [LARGE SCALE GENOMIC DNA]</scope>
    <source>
        <strain evidence="1">JINMINGXINNONG_FW02</strain>
        <tissue evidence="1">Leaves</tissue>
    </source>
</reference>
<comment type="caution">
    <text evidence="1">The sequence shown here is derived from an EMBL/GenBank/DDBJ whole genome shotgun (WGS) entry which is preliminary data.</text>
</comment>
<protein>
    <submittedName>
        <fullName evidence="1">Uncharacterized protein</fullName>
    </submittedName>
</protein>
<dbReference type="AlphaFoldDB" id="A0AAN9N9F3"/>
<gene>
    <name evidence="1" type="ORF">VNO80_10210</name>
</gene>
<organism evidence="1 2">
    <name type="scientific">Phaseolus coccineus</name>
    <name type="common">Scarlet runner bean</name>
    <name type="synonym">Phaseolus multiflorus</name>
    <dbReference type="NCBI Taxonomy" id="3886"/>
    <lineage>
        <taxon>Eukaryota</taxon>
        <taxon>Viridiplantae</taxon>
        <taxon>Streptophyta</taxon>
        <taxon>Embryophyta</taxon>
        <taxon>Tracheophyta</taxon>
        <taxon>Spermatophyta</taxon>
        <taxon>Magnoliopsida</taxon>
        <taxon>eudicotyledons</taxon>
        <taxon>Gunneridae</taxon>
        <taxon>Pentapetalae</taxon>
        <taxon>rosids</taxon>
        <taxon>fabids</taxon>
        <taxon>Fabales</taxon>
        <taxon>Fabaceae</taxon>
        <taxon>Papilionoideae</taxon>
        <taxon>50 kb inversion clade</taxon>
        <taxon>NPAAA clade</taxon>
        <taxon>indigoferoid/millettioid clade</taxon>
        <taxon>Phaseoleae</taxon>
        <taxon>Phaseolus</taxon>
    </lineage>
</organism>
<evidence type="ECO:0000313" key="1">
    <source>
        <dbReference type="EMBL" id="KAK7368186.1"/>
    </source>
</evidence>
<sequence length="76" mass="8761">MDALSVESVYIYCIYHPNFIYTFSHRKIVQILFDNLGKLHLSDTKEAIVTMPNSTTVMGTQNTKQIGKRNIKRLIT</sequence>
<proteinExistence type="predicted"/>
<dbReference type="EMBL" id="JAYMYR010000004">
    <property type="protein sequence ID" value="KAK7368186.1"/>
    <property type="molecule type" value="Genomic_DNA"/>
</dbReference>
<accession>A0AAN9N9F3</accession>
<keyword evidence="2" id="KW-1185">Reference proteome</keyword>
<name>A0AAN9N9F3_PHACN</name>
<dbReference type="Proteomes" id="UP001374584">
    <property type="component" value="Unassembled WGS sequence"/>
</dbReference>